<evidence type="ECO:0000313" key="5">
    <source>
        <dbReference type="Proteomes" id="UP000248291"/>
    </source>
</evidence>
<feature type="region of interest" description="Disordered" evidence="1">
    <location>
        <begin position="1"/>
        <end position="42"/>
    </location>
</feature>
<proteinExistence type="predicted"/>
<dbReference type="EMBL" id="BGKA01000266">
    <property type="protein sequence ID" value="GBH20737.1"/>
    <property type="molecule type" value="Genomic_DNA"/>
</dbReference>
<dbReference type="Proteomes" id="UP000248291">
    <property type="component" value="Unassembled WGS sequence"/>
</dbReference>
<comment type="caution">
    <text evidence="2">The sequence shown here is derived from an EMBL/GenBank/DDBJ whole genome shotgun (WGS) entry which is preliminary data.</text>
</comment>
<evidence type="ECO:0000256" key="1">
    <source>
        <dbReference type="SAM" id="MobiDB-lite"/>
    </source>
</evidence>
<feature type="compositionally biased region" description="Basic and acidic residues" evidence="1">
    <location>
        <begin position="22"/>
        <end position="32"/>
    </location>
</feature>
<reference evidence="2 4" key="1">
    <citation type="submission" date="2018-04" db="EMBL/GenBank/DDBJ databases">
        <title>Draft genome sequence of Pseudomonas syringae pv. actinidiae biovar 1 strains isolated from kiwifruit in Kagawa prefecture.</title>
        <authorList>
            <person name="Tabuchi M."/>
            <person name="Saito M."/>
            <person name="Fujiwara S."/>
            <person name="Sasa N."/>
            <person name="Akimitsu K."/>
            <person name="Gomi K."/>
            <person name="Konishi-Sugita S."/>
            <person name="Hamano K."/>
            <person name="Kataoka I."/>
        </authorList>
    </citation>
    <scope>NUCLEOTIDE SEQUENCE [LARGE SCALE GENOMIC DNA]</scope>
    <source>
        <strain evidence="2 4">MAFF212206</strain>
    </source>
</reference>
<sequence length="42" mass="4435">MPGNGSKPTQSASPLLILAEGRGGDRGGDPRPVHPLKIYHQE</sequence>
<dbReference type="Proteomes" id="UP000247480">
    <property type="component" value="Unassembled WGS sequence"/>
</dbReference>
<evidence type="ECO:0000313" key="2">
    <source>
        <dbReference type="EMBL" id="GBH07591.1"/>
    </source>
</evidence>
<evidence type="ECO:0000313" key="3">
    <source>
        <dbReference type="EMBL" id="GBH20737.1"/>
    </source>
</evidence>
<feature type="compositionally biased region" description="Polar residues" evidence="1">
    <location>
        <begin position="1"/>
        <end position="13"/>
    </location>
</feature>
<evidence type="ECO:0000313" key="4">
    <source>
        <dbReference type="Proteomes" id="UP000247480"/>
    </source>
</evidence>
<name>A0A2V0R6H5_PSESF</name>
<reference evidence="3 5" key="2">
    <citation type="submission" date="2018-04" db="EMBL/GenBank/DDBJ databases">
        <title>Draft genome sequence of Pseudomonas syringae pv. actinidiae biovar 3 strains isolated from kiwifruit in Kagawa prefecture.</title>
        <authorList>
            <person name="Tabuchi M."/>
            <person name="Saito M."/>
            <person name="Fujiwara S."/>
            <person name="Sasa N."/>
            <person name="Akimitsu K."/>
            <person name="Gomi K."/>
            <person name="Konishi-Sugita S."/>
            <person name="Hamano K."/>
            <person name="Kataoka I."/>
        </authorList>
    </citation>
    <scope>NUCLEOTIDE SEQUENCE [LARGE SCALE GENOMIC DNA]</scope>
    <source>
        <strain evidence="3 5">MAFF212211</strain>
    </source>
</reference>
<accession>A0A2V0R6H5</accession>
<gene>
    <name evidence="2" type="ORF">KPSA1_00951</name>
    <name evidence="3" type="ORF">KPSA3_06773</name>
</gene>
<dbReference type="EMBL" id="BGJZ01000037">
    <property type="protein sequence ID" value="GBH07591.1"/>
    <property type="molecule type" value="Genomic_DNA"/>
</dbReference>
<organism evidence="2 4">
    <name type="scientific">Pseudomonas syringae pv. actinidiae</name>
    <dbReference type="NCBI Taxonomy" id="103796"/>
    <lineage>
        <taxon>Bacteria</taxon>
        <taxon>Pseudomonadati</taxon>
        <taxon>Pseudomonadota</taxon>
        <taxon>Gammaproteobacteria</taxon>
        <taxon>Pseudomonadales</taxon>
        <taxon>Pseudomonadaceae</taxon>
        <taxon>Pseudomonas</taxon>
        <taxon>Pseudomonas syringae</taxon>
    </lineage>
</organism>
<protein>
    <submittedName>
        <fullName evidence="2">Uncharacterized protein</fullName>
    </submittedName>
</protein>
<dbReference type="AlphaFoldDB" id="A0A2V0R6H5"/>